<dbReference type="EMBL" id="JBHRZG010000006">
    <property type="protein sequence ID" value="MFC3832322.1"/>
    <property type="molecule type" value="Genomic_DNA"/>
</dbReference>
<dbReference type="Proteomes" id="UP001595803">
    <property type="component" value="Unassembled WGS sequence"/>
</dbReference>
<comment type="caution">
    <text evidence="2">The sequence shown here is derived from an EMBL/GenBank/DDBJ whole genome shotgun (WGS) entry which is preliminary data.</text>
</comment>
<evidence type="ECO:0000256" key="1">
    <source>
        <dbReference type="SAM" id="MobiDB-lite"/>
    </source>
</evidence>
<feature type="region of interest" description="Disordered" evidence="1">
    <location>
        <begin position="1"/>
        <end position="20"/>
    </location>
</feature>
<reference evidence="3" key="1">
    <citation type="journal article" date="2019" name="Int. J. Syst. Evol. Microbiol.">
        <title>The Global Catalogue of Microorganisms (GCM) 10K type strain sequencing project: providing services to taxonomists for standard genome sequencing and annotation.</title>
        <authorList>
            <consortium name="The Broad Institute Genomics Platform"/>
            <consortium name="The Broad Institute Genome Sequencing Center for Infectious Disease"/>
            <person name="Wu L."/>
            <person name="Ma J."/>
        </authorList>
    </citation>
    <scope>NUCLEOTIDE SEQUENCE [LARGE SCALE GENOMIC DNA]</scope>
    <source>
        <strain evidence="3">CCTCC AB 2017081</strain>
    </source>
</reference>
<keyword evidence="3" id="KW-1185">Reference proteome</keyword>
<sequence length="158" mass="16626">MTVPRVPPVSRIVPPSPVVPPPTLSAQGIDPLALPTRVFAPGPDGSATVNGLQISVVSTVLARDRRSATVRLLVRGIVPRLRDPATLHVSVTGESGSTLPATVVIPAVSGQELTLDVRITLPQEGRGDTALRTVDLPVRMVVYTARSGVAFPLNLRRP</sequence>
<evidence type="ECO:0000313" key="3">
    <source>
        <dbReference type="Proteomes" id="UP001595803"/>
    </source>
</evidence>
<accession>A0ABV7Z4J1</accession>
<proteinExistence type="predicted"/>
<name>A0ABV7Z4J1_9DEIO</name>
<protein>
    <submittedName>
        <fullName evidence="2">Uncharacterized protein</fullName>
    </submittedName>
</protein>
<feature type="compositionally biased region" description="Low complexity" evidence="1">
    <location>
        <begin position="1"/>
        <end position="13"/>
    </location>
</feature>
<gene>
    <name evidence="2" type="ORF">ACFOSB_05585</name>
</gene>
<dbReference type="RefSeq" id="WP_322474255.1">
    <property type="nucleotide sequence ID" value="NZ_JBHRZG010000006.1"/>
</dbReference>
<evidence type="ECO:0000313" key="2">
    <source>
        <dbReference type="EMBL" id="MFC3832322.1"/>
    </source>
</evidence>
<organism evidence="2 3">
    <name type="scientific">Deinococcus rufus</name>
    <dbReference type="NCBI Taxonomy" id="2136097"/>
    <lineage>
        <taxon>Bacteria</taxon>
        <taxon>Thermotogati</taxon>
        <taxon>Deinococcota</taxon>
        <taxon>Deinococci</taxon>
        <taxon>Deinococcales</taxon>
        <taxon>Deinococcaceae</taxon>
        <taxon>Deinococcus</taxon>
    </lineage>
</organism>